<organism evidence="1 2">
    <name type="scientific">Candidatus Methylumidiphilus alinenensis</name>
    <dbReference type="NCBI Taxonomy" id="2202197"/>
    <lineage>
        <taxon>Bacteria</taxon>
        <taxon>Pseudomonadati</taxon>
        <taxon>Pseudomonadota</taxon>
        <taxon>Gammaproteobacteria</taxon>
        <taxon>Methylococcales</taxon>
        <taxon>Candidatus Methylumidiphilus</taxon>
    </lineage>
</organism>
<sequence>MMAITTYARTGVDQIYQWGPESLVKESQVIVAGKITHYSKVVNSTSQGEPIPLIWTASGQIEQPVVIKGAVSTLPILFSKVERVVFLPSDPYLPNWLSDYGKLKPEGSVVLFFQGATDKPPSTVLPGGDNPDSQFALLKGIASIQAIGDPQEQADA</sequence>
<accession>A0A2W4SEC7</accession>
<dbReference type="AlphaFoldDB" id="A0A2W4SEC7"/>
<proteinExistence type="predicted"/>
<dbReference type="Proteomes" id="UP000249396">
    <property type="component" value="Unassembled WGS sequence"/>
</dbReference>
<protein>
    <submittedName>
        <fullName evidence="1">Uncharacterized protein</fullName>
    </submittedName>
</protein>
<reference evidence="1 2" key="1">
    <citation type="journal article" date="2018" name="Aquat. Microb. Ecol.">
        <title>Gammaproteobacterial methanotrophs dominate.</title>
        <authorList>
            <person name="Rissanen A.J."/>
            <person name="Saarenheimo J."/>
            <person name="Tiirola M."/>
            <person name="Peura S."/>
            <person name="Aalto S.L."/>
            <person name="Karvinen A."/>
            <person name="Nykanen H."/>
        </authorList>
    </citation>
    <scope>NUCLEOTIDE SEQUENCE [LARGE SCALE GENOMIC DNA]</scope>
    <source>
        <strain evidence="1">AMbin10</strain>
    </source>
</reference>
<evidence type="ECO:0000313" key="1">
    <source>
        <dbReference type="EMBL" id="PZN70097.1"/>
    </source>
</evidence>
<name>A0A2W4SEC7_9GAMM</name>
<comment type="caution">
    <text evidence="1">The sequence shown here is derived from an EMBL/GenBank/DDBJ whole genome shotgun (WGS) entry which is preliminary data.</text>
</comment>
<dbReference type="EMBL" id="QJPH01000564">
    <property type="protein sequence ID" value="PZN70097.1"/>
    <property type="molecule type" value="Genomic_DNA"/>
</dbReference>
<evidence type="ECO:0000313" key="2">
    <source>
        <dbReference type="Proteomes" id="UP000249396"/>
    </source>
</evidence>
<gene>
    <name evidence="1" type="ORF">DM484_28810</name>
</gene>